<sequence length="1166" mass="128052">MSCQNCVPLAKSRIQRLVNNPTEAVRESLYGMVMVHNGLILLEGCNAVLRRDYNDLHDKVKIVSGGAAGNEPSFAGFVGPGMLTAAISGNLFAAPSSDTILRVIEELGTNHAPGILMIVQNYTGHRINFALAKLRAENMGLKVKMILVADDVCLKTFEKTAGPRGLAGILFLQKVAGAMAEDGKSLQEIYENCNLISSEGRISTVSVCTKVPFPVGSCACTEDTMPVQMEIGYGIHGEPGVLRIHTATAKSMISKLLETMGAITDENGSSSLFDQELQGSNKDVAIMINNLGGSSQLEINIIVLETMRQLAGFGIKIKRAYVGTLMTSLDTCGFQLTIMKILSDENLIKYLDAPTVVLAWPKVFNLNDTELINIQRKLTTTGIYEKNVSNNKIDSIGPTIQDGTAKVLLTVITFACEALIACMEQLNIMDDDSGDGDCGSTLARGAAAIKSAIKENQLCGTRPFVTLRQISEITEKEMGGLQGGLYSLFFDAAAQVFAESSENEVVTACTWLNALTAGNKAIAAYGNASEGDRTMLDPLLAAQNRFAESLEANLHPIRAFGDAVKVAELCAIETLRMSASAGRASLIRCKTFKYPDPGAHAVGIWMRAAYEGIKLKLSCDLVAGGRGHQENVVKSISIREVHVAYRNGREVELSGERFRPEKEGTMDAVIALCTFCEIHGPKVIFTTQTYRNYDEQSTEKLKFYGPKKVLREGQTTQDENQGECGGCQSIDTIKYLSNEHDARTSYLSAQRALTQDVRNLLKHACIRSLSCEVHPGKEGVCYFGDEYRGHVLSHTFTLKDAQARGFRRWCSFIVFMRDKQFLLNMWPFLVDNLKEVIRELQDYTERKYNADEAECPQRAVRLSTASGAFGSQTISNKQPRALTEITNEEHVFARIHMWFVWILSAGARHFVEILPMSLLDEELNHNLEHHVETEEGFTLVNAKSPVNTNLIQEQSVLIPEFTAITEKTPVSILRDLKKVLGGDQFRQILYSSLTGVQILVRGPKVQTLESLYGLCSLVPRACQRVKIQTEEYLDSNICNFIGVETSVAVPLPCANVCRLDIIPAEHRSENASTHLVRWSGTLPAKLPTLLNKIEKAFDNERLCDSVLRAHLAALQEEWANIAKVVHAMRGRGHRGDLSGLMVSLGAGPHDQKLLDAWSMGLPSNPA</sequence>
<feature type="domain" description="DhaL" evidence="16">
    <location>
        <begin position="406"/>
        <end position="611"/>
    </location>
</feature>
<evidence type="ECO:0000313" key="19">
    <source>
        <dbReference type="Proteomes" id="UP000694920"/>
    </source>
</evidence>
<comment type="catalytic activity">
    <reaction evidence="15">
        <text>dihydroxyacetone + ATP = dihydroxyacetone phosphate + ADP + H(+)</text>
        <dbReference type="Rhea" id="RHEA:15773"/>
        <dbReference type="ChEBI" id="CHEBI:15378"/>
        <dbReference type="ChEBI" id="CHEBI:16016"/>
        <dbReference type="ChEBI" id="CHEBI:30616"/>
        <dbReference type="ChEBI" id="CHEBI:57642"/>
        <dbReference type="ChEBI" id="CHEBI:456216"/>
        <dbReference type="EC" id="2.7.1.29"/>
    </reaction>
</comment>
<evidence type="ECO:0000256" key="8">
    <source>
        <dbReference type="ARBA" id="ARBA00022840"/>
    </source>
</evidence>
<evidence type="ECO:0000256" key="11">
    <source>
        <dbReference type="ARBA" id="ARBA00045490"/>
    </source>
</evidence>
<dbReference type="Pfam" id="PF02733">
    <property type="entry name" value="Dak1"/>
    <property type="match status" value="1"/>
</dbReference>
<dbReference type="InterPro" id="IPR037520">
    <property type="entry name" value="Folliculin/SMCR8_longin"/>
</dbReference>
<evidence type="ECO:0000256" key="3">
    <source>
        <dbReference type="ARBA" id="ARBA00012578"/>
    </source>
</evidence>
<dbReference type="CTD" id="109623"/>
<evidence type="ECO:0000256" key="10">
    <source>
        <dbReference type="ARBA" id="ARBA00032426"/>
    </source>
</evidence>
<dbReference type="AlphaFoldDB" id="A0AAJ7VYQ3"/>
<dbReference type="PANTHER" id="PTHR28629:SF4">
    <property type="entry name" value="TRIOKINASE_FMN CYCLASE"/>
    <property type="match status" value="1"/>
</dbReference>
<dbReference type="InterPro" id="IPR004006">
    <property type="entry name" value="DhaK_dom"/>
</dbReference>
<dbReference type="Gene3D" id="3.30.1180.20">
    <property type="entry name" value="Dihydroxyacetone kinase, domain 2"/>
    <property type="match status" value="1"/>
</dbReference>
<dbReference type="PANTHER" id="PTHR28629">
    <property type="entry name" value="TRIOKINASE/FMN CYCLASE"/>
    <property type="match status" value="1"/>
</dbReference>
<keyword evidence="19" id="KW-1185">Reference proteome</keyword>
<dbReference type="Gene3D" id="1.25.40.340">
    <property type="match status" value="1"/>
</dbReference>
<dbReference type="Pfam" id="PF16692">
    <property type="entry name" value="Folliculin_C"/>
    <property type="match status" value="1"/>
</dbReference>
<feature type="domain" description="UDENN FLCN/SMCR8-type" evidence="18">
    <location>
        <begin position="720"/>
        <end position="1162"/>
    </location>
</feature>
<keyword evidence="8" id="KW-0067">ATP-binding</keyword>
<evidence type="ECO:0000313" key="20">
    <source>
        <dbReference type="RefSeq" id="XP_024937672.1"/>
    </source>
</evidence>
<dbReference type="InterPro" id="IPR044886">
    <property type="entry name" value="FLCN_DENN_C_sf"/>
</dbReference>
<dbReference type="InterPro" id="IPR036117">
    <property type="entry name" value="DhaL_dom_sf"/>
</dbReference>
<dbReference type="PROSITE" id="PS51480">
    <property type="entry name" value="DHAL"/>
    <property type="match status" value="1"/>
</dbReference>
<dbReference type="InterPro" id="IPR037521">
    <property type="entry name" value="FLCN/SMCR8_DENN"/>
</dbReference>
<organism evidence="19 20">
    <name type="scientific">Cephus cinctus</name>
    <name type="common">Wheat stem sawfly</name>
    <dbReference type="NCBI Taxonomy" id="211228"/>
    <lineage>
        <taxon>Eukaryota</taxon>
        <taxon>Metazoa</taxon>
        <taxon>Ecdysozoa</taxon>
        <taxon>Arthropoda</taxon>
        <taxon>Hexapoda</taxon>
        <taxon>Insecta</taxon>
        <taxon>Pterygota</taxon>
        <taxon>Neoptera</taxon>
        <taxon>Endopterygota</taxon>
        <taxon>Hymenoptera</taxon>
        <taxon>Cephoidea</taxon>
        <taxon>Cephidae</taxon>
        <taxon>Cephus</taxon>
    </lineage>
</organism>
<dbReference type="Pfam" id="PF11704">
    <property type="entry name" value="Folliculin"/>
    <property type="match status" value="1"/>
</dbReference>
<dbReference type="GO" id="GO:0005096">
    <property type="term" value="F:GTPase activator activity"/>
    <property type="evidence" value="ECO:0007669"/>
    <property type="project" value="InterPro"/>
</dbReference>
<dbReference type="Proteomes" id="UP000694920">
    <property type="component" value="Unplaced"/>
</dbReference>
<dbReference type="PROSITE" id="PS51481">
    <property type="entry name" value="DHAK"/>
    <property type="match status" value="1"/>
</dbReference>
<dbReference type="FunFam" id="3.40.50.10440:FF:000001">
    <property type="entry name" value="Dihydroxyacetone kinase, DhaK subunit"/>
    <property type="match status" value="1"/>
</dbReference>
<evidence type="ECO:0000256" key="15">
    <source>
        <dbReference type="ARBA" id="ARBA00048898"/>
    </source>
</evidence>
<dbReference type="GO" id="GO:0019563">
    <property type="term" value="P:glycerol catabolic process"/>
    <property type="evidence" value="ECO:0007669"/>
    <property type="project" value="TreeGrafter"/>
</dbReference>
<evidence type="ECO:0000259" key="17">
    <source>
        <dbReference type="PROSITE" id="PS51481"/>
    </source>
</evidence>
<comment type="subunit">
    <text evidence="12">Homodimer. Interacts with IFIH1 (via the CARD domains), the interaction is inhibited by viral infection.</text>
</comment>
<accession>A0AAJ7VYQ3</accession>
<evidence type="ECO:0000256" key="9">
    <source>
        <dbReference type="ARBA" id="ARBA00023285"/>
    </source>
</evidence>
<dbReference type="GO" id="GO:0050354">
    <property type="term" value="F:triokinase activity"/>
    <property type="evidence" value="ECO:0007669"/>
    <property type="project" value="UniProtKB-EC"/>
</dbReference>
<dbReference type="Gene3D" id="3.40.50.10440">
    <property type="entry name" value="Dihydroxyacetone kinase, domain 1"/>
    <property type="match status" value="1"/>
</dbReference>
<keyword evidence="9" id="KW-0170">Cobalt</keyword>
<keyword evidence="7" id="KW-0418">Kinase</keyword>
<evidence type="ECO:0000256" key="12">
    <source>
        <dbReference type="ARBA" id="ARBA00046681"/>
    </source>
</evidence>
<evidence type="ECO:0000256" key="13">
    <source>
        <dbReference type="ARBA" id="ARBA00047974"/>
    </source>
</evidence>
<evidence type="ECO:0000259" key="18">
    <source>
        <dbReference type="PROSITE" id="PS51834"/>
    </source>
</evidence>
<dbReference type="EC" id="2.7.1.29" evidence="1"/>
<dbReference type="FunFam" id="1.25.40.340:FF:000002">
    <property type="entry name" value="Dihydroxyacetone kinase, L subunit"/>
    <property type="match status" value="1"/>
</dbReference>
<feature type="domain" description="DhaK" evidence="17">
    <location>
        <begin position="20"/>
        <end position="360"/>
    </location>
</feature>
<dbReference type="SMART" id="SM01120">
    <property type="entry name" value="Dak2"/>
    <property type="match status" value="1"/>
</dbReference>
<evidence type="ECO:0000259" key="16">
    <source>
        <dbReference type="PROSITE" id="PS51480"/>
    </source>
</evidence>
<name>A0AAJ7VYQ3_CEPCN</name>
<proteinExistence type="predicted"/>
<dbReference type="GO" id="GO:0034012">
    <property type="term" value="F:FAD-AMP lyase (cyclizing) activity"/>
    <property type="evidence" value="ECO:0007669"/>
    <property type="project" value="UniProtKB-EC"/>
</dbReference>
<evidence type="ECO:0000256" key="14">
    <source>
        <dbReference type="ARBA" id="ARBA00048526"/>
    </source>
</evidence>
<dbReference type="GeneID" id="107264606"/>
<gene>
    <name evidence="20" type="primary">LOC107264606</name>
</gene>
<evidence type="ECO:0000256" key="6">
    <source>
        <dbReference type="ARBA" id="ARBA00022741"/>
    </source>
</evidence>
<evidence type="ECO:0000256" key="5">
    <source>
        <dbReference type="ARBA" id="ARBA00022679"/>
    </source>
</evidence>
<protein>
    <recommendedName>
        <fullName evidence="4">Triokinase/FMN cyclase</fullName>
        <ecNumber evidence="2">2.7.1.28</ecNumber>
        <ecNumber evidence="1">2.7.1.29</ecNumber>
        <ecNumber evidence="3">4.6.1.15</ecNumber>
    </recommendedName>
    <alternativeName>
        <fullName evidence="10">Bifunctional ATP-dependent dihydroxyacetone kinase/FAD-AMP lyase (cyclizing)</fullName>
    </alternativeName>
</protein>
<dbReference type="RefSeq" id="XP_024937672.1">
    <property type="nucleotide sequence ID" value="XM_025081904.1"/>
</dbReference>
<dbReference type="GO" id="GO:0005829">
    <property type="term" value="C:cytosol"/>
    <property type="evidence" value="ECO:0007669"/>
    <property type="project" value="TreeGrafter"/>
</dbReference>
<dbReference type="Gene3D" id="3.40.50.12430">
    <property type="match status" value="1"/>
</dbReference>
<reference evidence="20" key="1">
    <citation type="submission" date="2025-08" db="UniProtKB">
        <authorList>
            <consortium name="RefSeq"/>
        </authorList>
    </citation>
    <scope>IDENTIFICATION</scope>
</reference>
<dbReference type="EC" id="4.6.1.15" evidence="3"/>
<evidence type="ECO:0000256" key="4">
    <source>
        <dbReference type="ARBA" id="ARBA00018932"/>
    </source>
</evidence>
<evidence type="ECO:0000256" key="2">
    <source>
        <dbReference type="ARBA" id="ARBA00012110"/>
    </source>
</evidence>
<dbReference type="InterPro" id="IPR032035">
    <property type="entry name" value="Folliculin_DENN"/>
</dbReference>
<dbReference type="Gene3D" id="1.10.10.1730">
    <property type="entry name" value="Folliculin"/>
    <property type="match status" value="1"/>
</dbReference>
<dbReference type="GO" id="GO:0005524">
    <property type="term" value="F:ATP binding"/>
    <property type="evidence" value="ECO:0007669"/>
    <property type="project" value="UniProtKB-KW"/>
</dbReference>
<dbReference type="KEGG" id="ccin:107264606"/>
<dbReference type="InterPro" id="IPR004007">
    <property type="entry name" value="DhaL_dom"/>
</dbReference>
<dbReference type="Pfam" id="PF02734">
    <property type="entry name" value="Dak2"/>
    <property type="match status" value="1"/>
</dbReference>
<dbReference type="SUPFAM" id="SSF82549">
    <property type="entry name" value="DAK1/DegV-like"/>
    <property type="match status" value="1"/>
</dbReference>
<comment type="catalytic activity">
    <reaction evidence="13">
        <text>D-glyceraldehyde + ATP = D-glyceraldehyde 3-phosphate + ADP + H(+)</text>
        <dbReference type="Rhea" id="RHEA:13941"/>
        <dbReference type="ChEBI" id="CHEBI:15378"/>
        <dbReference type="ChEBI" id="CHEBI:17378"/>
        <dbReference type="ChEBI" id="CHEBI:30616"/>
        <dbReference type="ChEBI" id="CHEBI:59776"/>
        <dbReference type="ChEBI" id="CHEBI:456216"/>
        <dbReference type="EC" id="2.7.1.28"/>
    </reaction>
</comment>
<dbReference type="InterPro" id="IPR050861">
    <property type="entry name" value="Dihydroxyacetone_Kinase"/>
</dbReference>
<comment type="function">
    <text evidence="11">Catalyzes both the phosphorylation of dihydroxyacetone and of glyceraldehyde, and the splitting of ribonucleoside diphosphate-X compounds among which FAD is the best substrate. Represses IFIH1-mediated cellular antiviral response.</text>
</comment>
<dbReference type="SUPFAM" id="SSF101473">
    <property type="entry name" value="DhaL-like"/>
    <property type="match status" value="1"/>
</dbReference>
<dbReference type="GO" id="GO:0004371">
    <property type="term" value="F:glycerone kinase activity"/>
    <property type="evidence" value="ECO:0007669"/>
    <property type="project" value="UniProtKB-EC"/>
</dbReference>
<dbReference type="EC" id="2.7.1.28" evidence="2"/>
<evidence type="ECO:0000256" key="7">
    <source>
        <dbReference type="ARBA" id="ARBA00022777"/>
    </source>
</evidence>
<keyword evidence="6" id="KW-0547">Nucleotide-binding</keyword>
<keyword evidence="5" id="KW-0808">Transferase</keyword>
<comment type="catalytic activity">
    <reaction evidence="14">
        <text>FAD = riboflavin cyclic-4',5'-phosphate + AMP + H(+)</text>
        <dbReference type="Rhea" id="RHEA:13729"/>
        <dbReference type="ChEBI" id="CHEBI:15378"/>
        <dbReference type="ChEBI" id="CHEBI:57692"/>
        <dbReference type="ChEBI" id="CHEBI:76202"/>
        <dbReference type="ChEBI" id="CHEBI:456215"/>
        <dbReference type="EC" id="4.6.1.15"/>
    </reaction>
</comment>
<dbReference type="PROSITE" id="PS51834">
    <property type="entry name" value="DENN_FLCN_SMCR8"/>
    <property type="match status" value="1"/>
</dbReference>
<evidence type="ECO:0000256" key="1">
    <source>
        <dbReference type="ARBA" id="ARBA00012107"/>
    </source>
</evidence>